<keyword evidence="4 7" id="KW-0812">Transmembrane</keyword>
<evidence type="ECO:0000256" key="1">
    <source>
        <dbReference type="ARBA" id="ARBA00004141"/>
    </source>
</evidence>
<evidence type="ECO:0000256" key="2">
    <source>
        <dbReference type="ARBA" id="ARBA00007520"/>
    </source>
</evidence>
<evidence type="ECO:0000256" key="4">
    <source>
        <dbReference type="ARBA" id="ARBA00022692"/>
    </source>
</evidence>
<comment type="caution">
    <text evidence="8">The sequence shown here is derived from an EMBL/GenBank/DDBJ whole genome shotgun (WGS) entry which is preliminary data.</text>
</comment>
<dbReference type="PANTHER" id="PTHR23501">
    <property type="entry name" value="MAJOR FACILITATOR SUPERFAMILY"/>
    <property type="match status" value="1"/>
</dbReference>
<organism evidence="8 9">
    <name type="scientific">Sclerotinia nivalis</name>
    <dbReference type="NCBI Taxonomy" id="352851"/>
    <lineage>
        <taxon>Eukaryota</taxon>
        <taxon>Fungi</taxon>
        <taxon>Dikarya</taxon>
        <taxon>Ascomycota</taxon>
        <taxon>Pezizomycotina</taxon>
        <taxon>Leotiomycetes</taxon>
        <taxon>Helotiales</taxon>
        <taxon>Sclerotiniaceae</taxon>
        <taxon>Sclerotinia</taxon>
    </lineage>
</organism>
<keyword evidence="3" id="KW-0813">Transport</keyword>
<dbReference type="Proteomes" id="UP001152300">
    <property type="component" value="Unassembled WGS sequence"/>
</dbReference>
<evidence type="ECO:0000256" key="6">
    <source>
        <dbReference type="ARBA" id="ARBA00023136"/>
    </source>
</evidence>
<accession>A0A9X0AKK4</accession>
<dbReference type="EMBL" id="JAPEIS010000007">
    <property type="protein sequence ID" value="KAJ8064492.1"/>
    <property type="molecule type" value="Genomic_DNA"/>
</dbReference>
<dbReference type="OrthoDB" id="10021397at2759"/>
<dbReference type="PANTHER" id="PTHR23501:SF12">
    <property type="entry name" value="MAJOR FACILITATOR SUPERFAMILY (MFS) PROFILE DOMAIN-CONTAINING PROTEIN-RELATED"/>
    <property type="match status" value="1"/>
</dbReference>
<dbReference type="GO" id="GO:0005886">
    <property type="term" value="C:plasma membrane"/>
    <property type="evidence" value="ECO:0007669"/>
    <property type="project" value="TreeGrafter"/>
</dbReference>
<gene>
    <name evidence="8" type="ORF">OCU04_006825</name>
</gene>
<feature type="transmembrane region" description="Helical" evidence="7">
    <location>
        <begin position="12"/>
        <end position="34"/>
    </location>
</feature>
<sequence>MELIYLKPLSFIIVLSVFIMGSGTALTLLGYYVVFFVIGGVFMLIGGAIMFSGFTVLLAVGAGLTTQIGYSVASAKVSPEKVAAAIGFINIAQIGGLVIALDISGTVFQNVAFIRLSEIISPLGFSASDIHDAVAGSQSSLFANLPKDVRGVAIEAIVQSISKTYALVMTGGAMCLVTGMLLKRERLFVNNVVAGA</sequence>
<reference evidence="8" key="1">
    <citation type="submission" date="2022-11" db="EMBL/GenBank/DDBJ databases">
        <title>Genome Resource of Sclerotinia nivalis Strain SnTB1, a Plant Pathogen Isolated from American Ginseng.</title>
        <authorList>
            <person name="Fan S."/>
        </authorList>
    </citation>
    <scope>NUCLEOTIDE SEQUENCE</scope>
    <source>
        <strain evidence="8">SnTB1</strain>
    </source>
</reference>
<comment type="similarity">
    <text evidence="2">Belongs to the major facilitator superfamily. TCR/Tet family.</text>
</comment>
<name>A0A9X0AKK4_9HELO</name>
<protein>
    <submittedName>
        <fullName evidence="8">Uncharacterized protein</fullName>
    </submittedName>
</protein>
<feature type="transmembrane region" description="Helical" evidence="7">
    <location>
        <begin position="164"/>
        <end position="182"/>
    </location>
</feature>
<evidence type="ECO:0000256" key="7">
    <source>
        <dbReference type="SAM" id="Phobius"/>
    </source>
</evidence>
<dbReference type="GO" id="GO:0022857">
    <property type="term" value="F:transmembrane transporter activity"/>
    <property type="evidence" value="ECO:0007669"/>
    <property type="project" value="TreeGrafter"/>
</dbReference>
<dbReference type="AlphaFoldDB" id="A0A9X0AKK4"/>
<keyword evidence="6 7" id="KW-0472">Membrane</keyword>
<keyword evidence="9" id="KW-1185">Reference proteome</keyword>
<feature type="transmembrane region" description="Helical" evidence="7">
    <location>
        <begin position="40"/>
        <end position="61"/>
    </location>
</feature>
<evidence type="ECO:0000256" key="5">
    <source>
        <dbReference type="ARBA" id="ARBA00022989"/>
    </source>
</evidence>
<feature type="transmembrane region" description="Helical" evidence="7">
    <location>
        <begin position="82"/>
        <end position="101"/>
    </location>
</feature>
<evidence type="ECO:0000313" key="9">
    <source>
        <dbReference type="Proteomes" id="UP001152300"/>
    </source>
</evidence>
<keyword evidence="5 7" id="KW-1133">Transmembrane helix</keyword>
<evidence type="ECO:0000256" key="3">
    <source>
        <dbReference type="ARBA" id="ARBA00022448"/>
    </source>
</evidence>
<comment type="subcellular location">
    <subcellularLocation>
        <location evidence="1">Membrane</location>
        <topology evidence="1">Multi-pass membrane protein</topology>
    </subcellularLocation>
</comment>
<evidence type="ECO:0000313" key="8">
    <source>
        <dbReference type="EMBL" id="KAJ8064492.1"/>
    </source>
</evidence>
<proteinExistence type="inferred from homology"/>